<keyword evidence="5" id="KW-0804">Transcription</keyword>
<evidence type="ECO:0000256" key="7">
    <source>
        <dbReference type="SAM" id="MobiDB-lite"/>
    </source>
</evidence>
<dbReference type="PROSITE" id="PS00463">
    <property type="entry name" value="ZN2_CY6_FUNGAL_1"/>
    <property type="match status" value="1"/>
</dbReference>
<evidence type="ECO:0000256" key="5">
    <source>
        <dbReference type="ARBA" id="ARBA00023163"/>
    </source>
</evidence>
<evidence type="ECO:0000313" key="9">
    <source>
        <dbReference type="EMBL" id="KAF2870338.1"/>
    </source>
</evidence>
<evidence type="ECO:0000313" key="10">
    <source>
        <dbReference type="Proteomes" id="UP000481861"/>
    </source>
</evidence>
<dbReference type="CDD" id="cd00067">
    <property type="entry name" value="GAL4"/>
    <property type="match status" value="1"/>
</dbReference>
<comment type="caution">
    <text evidence="9">The sequence shown here is derived from an EMBL/GenBank/DDBJ whole genome shotgun (WGS) entry which is preliminary data.</text>
</comment>
<keyword evidence="10" id="KW-1185">Reference proteome</keyword>
<evidence type="ECO:0000256" key="3">
    <source>
        <dbReference type="ARBA" id="ARBA00023015"/>
    </source>
</evidence>
<name>A0A7C8M6N4_9PLEO</name>
<protein>
    <recommendedName>
        <fullName evidence="8">Zn(2)-C6 fungal-type domain-containing protein</fullName>
    </recommendedName>
</protein>
<dbReference type="EMBL" id="JAADJZ010000014">
    <property type="protein sequence ID" value="KAF2870338.1"/>
    <property type="molecule type" value="Genomic_DNA"/>
</dbReference>
<dbReference type="InterPro" id="IPR007219">
    <property type="entry name" value="XnlR_reg_dom"/>
</dbReference>
<reference evidence="9 10" key="1">
    <citation type="submission" date="2020-01" db="EMBL/GenBank/DDBJ databases">
        <authorList>
            <consortium name="DOE Joint Genome Institute"/>
            <person name="Haridas S."/>
            <person name="Albert R."/>
            <person name="Binder M."/>
            <person name="Bloem J."/>
            <person name="Labutti K."/>
            <person name="Salamov A."/>
            <person name="Andreopoulos B."/>
            <person name="Baker S.E."/>
            <person name="Barry K."/>
            <person name="Bills G."/>
            <person name="Bluhm B.H."/>
            <person name="Cannon C."/>
            <person name="Castanera R."/>
            <person name="Culley D.E."/>
            <person name="Daum C."/>
            <person name="Ezra D."/>
            <person name="Gonzalez J.B."/>
            <person name="Henrissat B."/>
            <person name="Kuo A."/>
            <person name="Liang C."/>
            <person name="Lipzen A."/>
            <person name="Lutzoni F."/>
            <person name="Magnuson J."/>
            <person name="Mondo S."/>
            <person name="Nolan M."/>
            <person name="Ohm R."/>
            <person name="Pangilinan J."/>
            <person name="Park H.-J.H."/>
            <person name="Ramirez L."/>
            <person name="Alfaro M."/>
            <person name="Sun H."/>
            <person name="Tritt A."/>
            <person name="Yoshinaga Y."/>
            <person name="Zwiers L.-H.L."/>
            <person name="Turgeon B.G."/>
            <person name="Goodwin S.B."/>
            <person name="Spatafora J.W."/>
            <person name="Crous P.W."/>
            <person name="Grigoriev I.V."/>
        </authorList>
    </citation>
    <scope>NUCLEOTIDE SEQUENCE [LARGE SCALE GENOMIC DNA]</scope>
    <source>
        <strain evidence="9 10">CBS 611.86</strain>
    </source>
</reference>
<dbReference type="GO" id="GO:0006351">
    <property type="term" value="P:DNA-templated transcription"/>
    <property type="evidence" value="ECO:0007669"/>
    <property type="project" value="InterPro"/>
</dbReference>
<dbReference type="AlphaFoldDB" id="A0A7C8M6N4"/>
<dbReference type="SUPFAM" id="SSF57701">
    <property type="entry name" value="Zn2/Cys6 DNA-binding domain"/>
    <property type="match status" value="1"/>
</dbReference>
<keyword evidence="6" id="KW-0539">Nucleus</keyword>
<evidence type="ECO:0000256" key="1">
    <source>
        <dbReference type="ARBA" id="ARBA00022723"/>
    </source>
</evidence>
<dbReference type="SMART" id="SM00906">
    <property type="entry name" value="Fungal_trans"/>
    <property type="match status" value="1"/>
</dbReference>
<feature type="domain" description="Zn(2)-C6 fungal-type" evidence="8">
    <location>
        <begin position="15"/>
        <end position="45"/>
    </location>
</feature>
<dbReference type="PANTHER" id="PTHR31944">
    <property type="entry name" value="HEME-RESPONSIVE ZINC FINGER TRANSCRIPTION FACTOR HAP1"/>
    <property type="match status" value="1"/>
</dbReference>
<dbReference type="GO" id="GO:0008270">
    <property type="term" value="F:zinc ion binding"/>
    <property type="evidence" value="ECO:0007669"/>
    <property type="project" value="InterPro"/>
</dbReference>
<evidence type="ECO:0000256" key="6">
    <source>
        <dbReference type="ARBA" id="ARBA00023242"/>
    </source>
</evidence>
<dbReference type="PROSITE" id="PS50048">
    <property type="entry name" value="ZN2_CY6_FUNGAL_2"/>
    <property type="match status" value="1"/>
</dbReference>
<dbReference type="InterPro" id="IPR036864">
    <property type="entry name" value="Zn2-C6_fun-type_DNA-bd_sf"/>
</dbReference>
<evidence type="ECO:0000256" key="2">
    <source>
        <dbReference type="ARBA" id="ARBA00022833"/>
    </source>
</evidence>
<dbReference type="GO" id="GO:0001228">
    <property type="term" value="F:DNA-binding transcription activator activity, RNA polymerase II-specific"/>
    <property type="evidence" value="ECO:0007669"/>
    <property type="project" value="TreeGrafter"/>
</dbReference>
<evidence type="ECO:0000259" key="8">
    <source>
        <dbReference type="PROSITE" id="PS50048"/>
    </source>
</evidence>
<dbReference type="Pfam" id="PF00172">
    <property type="entry name" value="Zn_clus"/>
    <property type="match status" value="1"/>
</dbReference>
<dbReference type="SMART" id="SM00066">
    <property type="entry name" value="GAL4"/>
    <property type="match status" value="1"/>
</dbReference>
<accession>A0A7C8M6N4</accession>
<dbReference type="GO" id="GO:0000978">
    <property type="term" value="F:RNA polymerase II cis-regulatory region sequence-specific DNA binding"/>
    <property type="evidence" value="ECO:0007669"/>
    <property type="project" value="TreeGrafter"/>
</dbReference>
<dbReference type="Pfam" id="PF04082">
    <property type="entry name" value="Fungal_trans"/>
    <property type="match status" value="1"/>
</dbReference>
<dbReference type="CDD" id="cd12148">
    <property type="entry name" value="fungal_TF_MHR"/>
    <property type="match status" value="1"/>
</dbReference>
<organism evidence="9 10">
    <name type="scientific">Massariosphaeria phaeospora</name>
    <dbReference type="NCBI Taxonomy" id="100035"/>
    <lineage>
        <taxon>Eukaryota</taxon>
        <taxon>Fungi</taxon>
        <taxon>Dikarya</taxon>
        <taxon>Ascomycota</taxon>
        <taxon>Pezizomycotina</taxon>
        <taxon>Dothideomycetes</taxon>
        <taxon>Pleosporomycetidae</taxon>
        <taxon>Pleosporales</taxon>
        <taxon>Pleosporales incertae sedis</taxon>
        <taxon>Massariosphaeria</taxon>
    </lineage>
</organism>
<keyword evidence="4" id="KW-0238">DNA-binding</keyword>
<dbReference type="InterPro" id="IPR001138">
    <property type="entry name" value="Zn2Cys6_DnaBD"/>
</dbReference>
<keyword evidence="3" id="KW-0805">Transcription regulation</keyword>
<dbReference type="GO" id="GO:0005634">
    <property type="term" value="C:nucleus"/>
    <property type="evidence" value="ECO:0007669"/>
    <property type="project" value="TreeGrafter"/>
</dbReference>
<sequence length="750" mass="84176">MAEQPERRRRRPALSCTLCRRRKIRCNRETPCNNCVRSKTEACFYETQRPGPPQQHVLPELRPNVNPISREDTTSISEISTASSHPFGAAQTSASTPASQPLLSDFESMKRRIQELEDQLTKGLPKEGVQTGVQSPETPSLSIKTTTSAISGTFHIQESRLVSKGQTVYASVMHKKRLFGRSHWIMGTAVFWDLFEMIEPLVRDETAKTSVILQKCKSLGRLIKSRREPPWPTPFSSELPPKHVADELVDCYLRTSEAVYRILHVPTFRRDYDTLWTSDTPIDTTFLVQLKLVLAIGATVYDEGFSLRASAIKWVYEAQTWFSEPEFKSRLTIQSLQNQLLLLLARESAGVGANLIWIDAGSLFRTAIHMGLHRDPANLPDRTMLAAEMRRRLWNTVVETMLQSSMTAGAPPLISLDDFDTSSPGNFHDEQLDTVQPVPELETEFTQISVAIALRKTLPIRLAVIKFLNNLSSNGTYDETLRLDAELRASYKTLCQTLQGCASRAEQPTSQFAIRVVDLIMRRYLSSIHIPFFGPALHETTYAFSRKVAVDTSLRIWYSVKPKPDIQSLPLNVASAPDLGDEDLVRMVNHGSGFFRTVPVQAIFIIIAELRSQIQEEENLGPVQPRPDLLAVVDDAKTWMLRCIELGEVNIKGYMFICMVKAQIDGLVRRATKEEIPGLLVNAAEEAEEVCLAVLERKVVEGQDQSVGLGLPELVDEWDLMMADTEFDTGGVLDPMSWLCNDGAVNELSM</sequence>
<gene>
    <name evidence="9" type="ORF">BDV95DRAFT_595854</name>
</gene>
<dbReference type="PANTHER" id="PTHR31944:SF131">
    <property type="entry name" value="HEME-RESPONSIVE ZINC FINGER TRANSCRIPTION FACTOR HAP1"/>
    <property type="match status" value="1"/>
</dbReference>
<dbReference type="Proteomes" id="UP000481861">
    <property type="component" value="Unassembled WGS sequence"/>
</dbReference>
<dbReference type="InterPro" id="IPR051430">
    <property type="entry name" value="Fungal_TF_Env_Response"/>
</dbReference>
<keyword evidence="2" id="KW-0862">Zinc</keyword>
<dbReference type="OrthoDB" id="4337792at2759"/>
<evidence type="ECO:0000256" key="4">
    <source>
        <dbReference type="ARBA" id="ARBA00023125"/>
    </source>
</evidence>
<dbReference type="Gene3D" id="4.10.240.10">
    <property type="entry name" value="Zn(2)-C6 fungal-type DNA-binding domain"/>
    <property type="match status" value="1"/>
</dbReference>
<proteinExistence type="predicted"/>
<feature type="region of interest" description="Disordered" evidence="7">
    <location>
        <begin position="49"/>
        <end position="69"/>
    </location>
</feature>
<keyword evidence="1" id="KW-0479">Metal-binding</keyword>